<keyword evidence="1" id="KW-0328">Glycosyltransferase</keyword>
<evidence type="ECO:0000313" key="5">
    <source>
        <dbReference type="Proteomes" id="UP000256900"/>
    </source>
</evidence>
<gene>
    <name evidence="4" type="ORF">DES32_1609</name>
</gene>
<dbReference type="PANTHER" id="PTHR22916">
    <property type="entry name" value="GLYCOSYLTRANSFERASE"/>
    <property type="match status" value="1"/>
</dbReference>
<dbReference type="InterPro" id="IPR001173">
    <property type="entry name" value="Glyco_trans_2-like"/>
</dbReference>
<dbReference type="InterPro" id="IPR029044">
    <property type="entry name" value="Nucleotide-diphossugar_trans"/>
</dbReference>
<sequence>MTEMIKAGPLLAAATATEPTPKRALADALLPMVSFIVVNYNYGRFLRQCIDTIFSQTYPAIECILVDNKSTDESAAIIADLKLSYPQLQVIYEQSNLGQSAACLDGYRKSRGPYVVFVDADDYYFNTFAETHVLVHLSLRHATGFTSSDMTQVVDGAVVLGTTFQARGRAAARQFLEVALNTPRHFPEAAAGGFHFSADVKDLPLKAISTSAVEWVWAPTSGTMYRRDALAMFIDAPQFPTLRSATDAFFNFAINAFVGSVLIERPLGAYRIHGGNTFTRHPSLNNIRGYESESDMAPRAAKAALDHVLNNFDVFDRQMMGPWQLFRAISCLDGKTKSRGWQGFHSLRVAVARLRWLLKRRTREN</sequence>
<reference evidence="4 5" key="1">
    <citation type="submission" date="2018-08" db="EMBL/GenBank/DDBJ databases">
        <title>Genomic Encyclopedia of Type Strains, Phase IV (KMG-IV): sequencing the most valuable type-strain genomes for metagenomic binning, comparative biology and taxonomic classification.</title>
        <authorList>
            <person name="Goeker M."/>
        </authorList>
    </citation>
    <scope>NUCLEOTIDE SEQUENCE [LARGE SCALE GENOMIC DNA]</scope>
    <source>
        <strain evidence="4 5">BW863</strain>
    </source>
</reference>
<protein>
    <submittedName>
        <fullName evidence="4">Glycosyl transferase family 2</fullName>
    </submittedName>
</protein>
<accession>A0A3D9Z1V2</accession>
<dbReference type="PANTHER" id="PTHR22916:SF51">
    <property type="entry name" value="GLYCOSYLTRANSFERASE EPSH-RELATED"/>
    <property type="match status" value="1"/>
</dbReference>
<dbReference type="EMBL" id="QUMO01000002">
    <property type="protein sequence ID" value="REF87970.1"/>
    <property type="molecule type" value="Genomic_DNA"/>
</dbReference>
<dbReference type="AlphaFoldDB" id="A0A3D9Z1V2"/>
<dbReference type="Proteomes" id="UP000256900">
    <property type="component" value="Unassembled WGS sequence"/>
</dbReference>
<dbReference type="Pfam" id="PF00535">
    <property type="entry name" value="Glycos_transf_2"/>
    <property type="match status" value="1"/>
</dbReference>
<dbReference type="SUPFAM" id="SSF53448">
    <property type="entry name" value="Nucleotide-diphospho-sugar transferases"/>
    <property type="match status" value="1"/>
</dbReference>
<name>A0A3D9Z1V2_9HYPH</name>
<comment type="caution">
    <text evidence="4">The sequence shown here is derived from an EMBL/GenBank/DDBJ whole genome shotgun (WGS) entry which is preliminary data.</text>
</comment>
<organism evidence="4 5">
    <name type="scientific">Methylovirgula ligni</name>
    <dbReference type="NCBI Taxonomy" id="569860"/>
    <lineage>
        <taxon>Bacteria</taxon>
        <taxon>Pseudomonadati</taxon>
        <taxon>Pseudomonadota</taxon>
        <taxon>Alphaproteobacteria</taxon>
        <taxon>Hyphomicrobiales</taxon>
        <taxon>Beijerinckiaceae</taxon>
        <taxon>Methylovirgula</taxon>
    </lineage>
</organism>
<keyword evidence="5" id="KW-1185">Reference proteome</keyword>
<proteinExistence type="predicted"/>
<evidence type="ECO:0000313" key="4">
    <source>
        <dbReference type="EMBL" id="REF87970.1"/>
    </source>
</evidence>
<feature type="domain" description="Glycosyltransferase 2-like" evidence="3">
    <location>
        <begin position="34"/>
        <end position="127"/>
    </location>
</feature>
<dbReference type="RefSeq" id="WP_115836104.1">
    <property type="nucleotide sequence ID" value="NZ_CP025086.1"/>
</dbReference>
<dbReference type="Gene3D" id="3.90.550.10">
    <property type="entry name" value="Spore Coat Polysaccharide Biosynthesis Protein SpsA, Chain A"/>
    <property type="match status" value="1"/>
</dbReference>
<dbReference type="OrthoDB" id="174925at2"/>
<evidence type="ECO:0000259" key="3">
    <source>
        <dbReference type="Pfam" id="PF00535"/>
    </source>
</evidence>
<dbReference type="GO" id="GO:0016758">
    <property type="term" value="F:hexosyltransferase activity"/>
    <property type="evidence" value="ECO:0007669"/>
    <property type="project" value="UniProtKB-ARBA"/>
</dbReference>
<dbReference type="CDD" id="cd00761">
    <property type="entry name" value="Glyco_tranf_GTA_type"/>
    <property type="match status" value="1"/>
</dbReference>
<evidence type="ECO:0000256" key="2">
    <source>
        <dbReference type="ARBA" id="ARBA00022679"/>
    </source>
</evidence>
<keyword evidence="2 4" id="KW-0808">Transferase</keyword>
<evidence type="ECO:0000256" key="1">
    <source>
        <dbReference type="ARBA" id="ARBA00022676"/>
    </source>
</evidence>